<sequence length="449" mass="49222">MSSQDSPASFGSIGVEPPVLSVLSSPISIIFEWVALLPLAIYLASSRLPYRLVGQTALSGHVPIALFPRLGVLGTLADFLEQGQEFFDRASSVNDLSHKVWDVNWGSIFPCANGAVAAILSAYALRGVKVQKVPEEVDQIALHLLGKEPGSETSFEPVKLNSPFRRYQKLHILHFSESTKKVSHARYLWDGLPTALEGLFLIGLLGISIVCCLFGLYGTAAAVFLAVLLRVSRQLMTIERPSGYLKNNEGDLPGCMLVSLHENSSTWYLYIGSRGIIDTILNKTMVQDVKSPLGVWHGYGLRLLEALQILIMTYVAAQKGWDGVALVSLVIVASATDYISFSDDRIAARWLKREGVRVDATTLQFSGRTPMIGTIQALGNQRSTTWMDGIIAPSTRRNVWLRKLASQDIDSNLEKDLSASDKDWIDLNERLTLVAQAMIPPNVKAEASP</sequence>
<evidence type="ECO:0000256" key="1">
    <source>
        <dbReference type="SAM" id="Phobius"/>
    </source>
</evidence>
<dbReference type="AlphaFoldDB" id="A0A3M2S9Z1"/>
<gene>
    <name evidence="2" type="ORF">CDV36_005906</name>
</gene>
<keyword evidence="1" id="KW-0812">Transmembrane</keyword>
<accession>A0A3M2S9Z1</accession>
<feature type="transmembrane region" description="Helical" evidence="1">
    <location>
        <begin position="105"/>
        <end position="125"/>
    </location>
</feature>
<feature type="transmembrane region" description="Helical" evidence="1">
    <location>
        <begin position="199"/>
        <end position="229"/>
    </location>
</feature>
<dbReference type="EMBL" id="NKUJ01000086">
    <property type="protein sequence ID" value="RMJ14383.1"/>
    <property type="molecule type" value="Genomic_DNA"/>
</dbReference>
<dbReference type="Proteomes" id="UP000277212">
    <property type="component" value="Unassembled WGS sequence"/>
</dbReference>
<dbReference type="OrthoDB" id="3527261at2759"/>
<reference evidence="2 3" key="1">
    <citation type="submission" date="2017-06" db="EMBL/GenBank/DDBJ databases">
        <title>Comparative genomic analysis of Ambrosia Fusariam Clade fungi.</title>
        <authorList>
            <person name="Stajich J.E."/>
            <person name="Carrillo J."/>
            <person name="Kijimoto T."/>
            <person name="Eskalen A."/>
            <person name="O'Donnell K."/>
            <person name="Kasson M."/>
        </authorList>
    </citation>
    <scope>NUCLEOTIDE SEQUENCE [LARGE SCALE GENOMIC DNA]</scope>
    <source>
        <strain evidence="2">UCR3666</strain>
    </source>
</reference>
<comment type="caution">
    <text evidence="2">The sequence shown here is derived from an EMBL/GenBank/DDBJ whole genome shotgun (WGS) entry which is preliminary data.</text>
</comment>
<organism evidence="2 3">
    <name type="scientific">Fusarium kuroshium</name>
    <dbReference type="NCBI Taxonomy" id="2010991"/>
    <lineage>
        <taxon>Eukaryota</taxon>
        <taxon>Fungi</taxon>
        <taxon>Dikarya</taxon>
        <taxon>Ascomycota</taxon>
        <taxon>Pezizomycotina</taxon>
        <taxon>Sordariomycetes</taxon>
        <taxon>Hypocreomycetidae</taxon>
        <taxon>Hypocreales</taxon>
        <taxon>Nectriaceae</taxon>
        <taxon>Fusarium</taxon>
        <taxon>Fusarium solani species complex</taxon>
    </lineage>
</organism>
<keyword evidence="1" id="KW-1133">Transmembrane helix</keyword>
<name>A0A3M2S9Z1_9HYPO</name>
<evidence type="ECO:0000313" key="2">
    <source>
        <dbReference type="EMBL" id="RMJ14383.1"/>
    </source>
</evidence>
<protein>
    <submittedName>
        <fullName evidence="2">Uncharacterized protein</fullName>
    </submittedName>
</protein>
<keyword evidence="3" id="KW-1185">Reference proteome</keyword>
<proteinExistence type="predicted"/>
<feature type="transmembrane region" description="Helical" evidence="1">
    <location>
        <begin position="20"/>
        <end position="44"/>
    </location>
</feature>
<evidence type="ECO:0000313" key="3">
    <source>
        <dbReference type="Proteomes" id="UP000277212"/>
    </source>
</evidence>
<keyword evidence="1" id="KW-0472">Membrane</keyword>